<keyword evidence="11 13" id="KW-0443">Lipid metabolism</keyword>
<dbReference type="AlphaFoldDB" id="A0A2P2DD38"/>
<dbReference type="InterPro" id="IPR003758">
    <property type="entry name" value="LpxK"/>
</dbReference>
<evidence type="ECO:0000256" key="5">
    <source>
        <dbReference type="ARBA" id="ARBA00022516"/>
    </source>
</evidence>
<evidence type="ECO:0000256" key="8">
    <source>
        <dbReference type="ARBA" id="ARBA00022741"/>
    </source>
</evidence>
<evidence type="ECO:0000313" key="14">
    <source>
        <dbReference type="EMBL" id="GBF42537.1"/>
    </source>
</evidence>
<dbReference type="GO" id="GO:0009245">
    <property type="term" value="P:lipid A biosynthetic process"/>
    <property type="evidence" value="ECO:0007669"/>
    <property type="project" value="UniProtKB-UniRule"/>
</dbReference>
<evidence type="ECO:0000256" key="4">
    <source>
        <dbReference type="ARBA" id="ARBA00016436"/>
    </source>
</evidence>
<dbReference type="Proteomes" id="UP000245206">
    <property type="component" value="Unassembled WGS sequence"/>
</dbReference>
<comment type="catalytic activity">
    <reaction evidence="13">
        <text>a lipid A disaccharide + ATP = a lipid IVA + ADP + H(+)</text>
        <dbReference type="Rhea" id="RHEA:67840"/>
        <dbReference type="ChEBI" id="CHEBI:15378"/>
        <dbReference type="ChEBI" id="CHEBI:30616"/>
        <dbReference type="ChEBI" id="CHEBI:176343"/>
        <dbReference type="ChEBI" id="CHEBI:176425"/>
        <dbReference type="ChEBI" id="CHEBI:456216"/>
        <dbReference type="EC" id="2.7.1.130"/>
    </reaction>
</comment>
<evidence type="ECO:0000256" key="11">
    <source>
        <dbReference type="ARBA" id="ARBA00023098"/>
    </source>
</evidence>
<accession>A0A2P2DD38</accession>
<keyword evidence="5 13" id="KW-0444">Lipid biosynthesis</keyword>
<evidence type="ECO:0000313" key="15">
    <source>
        <dbReference type="Proteomes" id="UP000245206"/>
    </source>
</evidence>
<name>A0A2P2DD38_9LEPT</name>
<evidence type="ECO:0000256" key="6">
    <source>
        <dbReference type="ARBA" id="ARBA00022556"/>
    </source>
</evidence>
<keyword evidence="6 13" id="KW-0441">Lipid A biosynthesis</keyword>
<dbReference type="PANTHER" id="PTHR42724">
    <property type="entry name" value="TETRAACYLDISACCHARIDE 4'-KINASE"/>
    <property type="match status" value="1"/>
</dbReference>
<evidence type="ECO:0000256" key="2">
    <source>
        <dbReference type="ARBA" id="ARBA00004870"/>
    </source>
</evidence>
<evidence type="ECO:0000256" key="13">
    <source>
        <dbReference type="HAMAP-Rule" id="MF_00409"/>
    </source>
</evidence>
<sequence>MKVFFTLFLPLTWLYQFLFWLSQGRKKTTVLPNALVISVGNITVGGTGKTPFVQYLVQYFQKTNKEYAITILSRGYKAKLSKEGAILTDGNFPNLFGDEPSEHKERFPSVQVMIGQNRIDSFLKYNQIQSKQHIVILDDGFQHNQIHRDFDIVLLDNNAPFGNGFTIPLGYLREPISHLKRANVIVFTKITETNQKEFEKGKVTLGRLGIQLPTFGSSFRADAYQINLDTFEQTLVPKNSREQEVRPNYSYFLFTGVGNPIHVLETTISTLNTNQIQSRFFPDHYEFEETVLLALLDAKDEKTIFVTTEKDWVKVRTQNKFIEELKRHKIQLFVIRVDVVLHEQSVFESMLAHLVSTYEVKNGLVSKPS</sequence>
<evidence type="ECO:0000256" key="1">
    <source>
        <dbReference type="ARBA" id="ARBA00002274"/>
    </source>
</evidence>
<dbReference type="GO" id="GO:0005886">
    <property type="term" value="C:plasma membrane"/>
    <property type="evidence" value="ECO:0007669"/>
    <property type="project" value="TreeGrafter"/>
</dbReference>
<evidence type="ECO:0000256" key="12">
    <source>
        <dbReference type="ARBA" id="ARBA00029757"/>
    </source>
</evidence>
<keyword evidence="15" id="KW-1185">Reference proteome</keyword>
<comment type="function">
    <text evidence="1 13">Transfers the gamma-phosphate of ATP to the 4'-position of a tetraacyldisaccharide 1-phosphate intermediate (termed DS-1-P) to form tetraacyldisaccharide 1,4'-bis-phosphate (lipid IVA).</text>
</comment>
<comment type="similarity">
    <text evidence="13">Belongs to the LpxK family.</text>
</comment>
<dbReference type="PANTHER" id="PTHR42724:SF1">
    <property type="entry name" value="TETRAACYLDISACCHARIDE 4'-KINASE, MITOCHONDRIAL-RELATED"/>
    <property type="match status" value="1"/>
</dbReference>
<dbReference type="EMBL" id="BFAZ01000009">
    <property type="protein sequence ID" value="GBF42537.1"/>
    <property type="molecule type" value="Genomic_DNA"/>
</dbReference>
<gene>
    <name evidence="13 14" type="primary">lpxK</name>
    <name evidence="14" type="ORF">LPTSP2_18250</name>
</gene>
<dbReference type="OrthoDB" id="9789797at2"/>
<proteinExistence type="inferred from homology"/>
<dbReference type="EC" id="2.7.1.130" evidence="3 13"/>
<dbReference type="HAMAP" id="MF_00409">
    <property type="entry name" value="LpxK"/>
    <property type="match status" value="1"/>
</dbReference>
<protein>
    <recommendedName>
        <fullName evidence="4 13">Tetraacyldisaccharide 4'-kinase</fullName>
        <ecNumber evidence="3 13">2.7.1.130</ecNumber>
    </recommendedName>
    <alternativeName>
        <fullName evidence="12 13">Lipid A 4'-kinase</fullName>
    </alternativeName>
</protein>
<evidence type="ECO:0000256" key="7">
    <source>
        <dbReference type="ARBA" id="ARBA00022679"/>
    </source>
</evidence>
<evidence type="ECO:0000256" key="9">
    <source>
        <dbReference type="ARBA" id="ARBA00022777"/>
    </source>
</evidence>
<dbReference type="GO" id="GO:0009029">
    <property type="term" value="F:lipid-A 4'-kinase activity"/>
    <property type="evidence" value="ECO:0007669"/>
    <property type="project" value="UniProtKB-UniRule"/>
</dbReference>
<evidence type="ECO:0000256" key="10">
    <source>
        <dbReference type="ARBA" id="ARBA00022840"/>
    </source>
</evidence>
<dbReference type="Pfam" id="PF02606">
    <property type="entry name" value="LpxK"/>
    <property type="match status" value="1"/>
</dbReference>
<evidence type="ECO:0000256" key="3">
    <source>
        <dbReference type="ARBA" id="ARBA00012071"/>
    </source>
</evidence>
<keyword evidence="8 13" id="KW-0547">Nucleotide-binding</keyword>
<dbReference type="RefSeq" id="WP_108959641.1">
    <property type="nucleotide sequence ID" value="NZ_BFAZ01000009.1"/>
</dbReference>
<reference evidence="15" key="1">
    <citation type="journal article" date="2019" name="Microbiol. Immunol.">
        <title>Molecular and phenotypic characterization of Leptospira johnsonii sp. nov., Leptospira ellinghausenii sp. nov. and Leptospira ryugenii sp. nov. isolated from soil and water in Japan.</title>
        <authorList>
            <person name="Masuzawa T."/>
            <person name="Saito M."/>
            <person name="Nakao R."/>
            <person name="Nikaido Y."/>
            <person name="Matsumoto M."/>
            <person name="Ogawa M."/>
            <person name="Yokoyama M."/>
            <person name="Hidaka Y."/>
            <person name="Tomita J."/>
            <person name="Sakakibara K."/>
            <person name="Suzuki K."/>
            <person name="Yasuda S."/>
            <person name="Sato H."/>
            <person name="Yamaguchi M."/>
            <person name="Yoshida S.I."/>
            <person name="Koizumi N."/>
            <person name="Kawamura Y."/>
        </authorList>
    </citation>
    <scope>NUCLEOTIDE SEQUENCE [LARGE SCALE GENOMIC DNA]</scope>
    <source>
        <strain evidence="15">E18</strain>
    </source>
</reference>
<dbReference type="GO" id="GO:0009244">
    <property type="term" value="P:lipopolysaccharide core region biosynthetic process"/>
    <property type="evidence" value="ECO:0007669"/>
    <property type="project" value="TreeGrafter"/>
</dbReference>
<dbReference type="GO" id="GO:0005524">
    <property type="term" value="F:ATP binding"/>
    <property type="evidence" value="ECO:0007669"/>
    <property type="project" value="UniProtKB-UniRule"/>
</dbReference>
<keyword evidence="9 13" id="KW-0418">Kinase</keyword>
<comment type="caution">
    <text evidence="14">The sequence shown here is derived from an EMBL/GenBank/DDBJ whole genome shotgun (WGS) entry which is preliminary data.</text>
</comment>
<dbReference type="NCBIfam" id="TIGR00682">
    <property type="entry name" value="lpxK"/>
    <property type="match status" value="1"/>
</dbReference>
<keyword evidence="7 13" id="KW-0808">Transferase</keyword>
<feature type="binding site" evidence="13">
    <location>
        <begin position="43"/>
        <end position="50"/>
    </location>
    <ligand>
        <name>ATP</name>
        <dbReference type="ChEBI" id="CHEBI:30616"/>
    </ligand>
</feature>
<keyword evidence="10 13" id="KW-0067">ATP-binding</keyword>
<organism evidence="14 15">
    <name type="scientific">Leptospira ellinghausenii</name>
    <dbReference type="NCBI Taxonomy" id="1917822"/>
    <lineage>
        <taxon>Bacteria</taxon>
        <taxon>Pseudomonadati</taxon>
        <taxon>Spirochaetota</taxon>
        <taxon>Spirochaetia</taxon>
        <taxon>Leptospirales</taxon>
        <taxon>Leptospiraceae</taxon>
        <taxon>Leptospira</taxon>
    </lineage>
</organism>
<comment type="pathway">
    <text evidence="2 13">Glycolipid biosynthesis; lipid IV(A) biosynthesis; lipid IV(A) from (3R)-3-hydroxytetradecanoyl-[acyl-carrier-protein] and UDP-N-acetyl-alpha-D-glucosamine: step 6/6.</text>
</comment>
<dbReference type="UniPathway" id="UPA00359">
    <property type="reaction ID" value="UER00482"/>
</dbReference>